<keyword evidence="2" id="KW-1185">Reference proteome</keyword>
<comment type="caution">
    <text evidence="1">The sequence shown here is derived from an EMBL/GenBank/DDBJ whole genome shotgun (WGS) entry which is preliminary data.</text>
</comment>
<evidence type="ECO:0000313" key="1">
    <source>
        <dbReference type="EMBL" id="CAG8646490.1"/>
    </source>
</evidence>
<organism evidence="1 2">
    <name type="scientific">Ambispora leptoticha</name>
    <dbReference type="NCBI Taxonomy" id="144679"/>
    <lineage>
        <taxon>Eukaryota</taxon>
        <taxon>Fungi</taxon>
        <taxon>Fungi incertae sedis</taxon>
        <taxon>Mucoromycota</taxon>
        <taxon>Glomeromycotina</taxon>
        <taxon>Glomeromycetes</taxon>
        <taxon>Archaeosporales</taxon>
        <taxon>Ambisporaceae</taxon>
        <taxon>Ambispora</taxon>
    </lineage>
</organism>
<feature type="non-terminal residue" evidence="1">
    <location>
        <position position="94"/>
    </location>
</feature>
<dbReference type="Proteomes" id="UP000789508">
    <property type="component" value="Unassembled WGS sequence"/>
</dbReference>
<name>A0A9N9DT70_9GLOM</name>
<dbReference type="EMBL" id="CAJVPS010008936">
    <property type="protein sequence ID" value="CAG8646490.1"/>
    <property type="molecule type" value="Genomic_DNA"/>
</dbReference>
<gene>
    <name evidence="1" type="ORF">ALEPTO_LOCUS9880</name>
</gene>
<dbReference type="AlphaFoldDB" id="A0A9N9DT70"/>
<accession>A0A9N9DT70</accession>
<sequence>VSQSPVNFNDTPDAPDAIASSLLEELAWPKTVNKIYDRSKSDMQINIIKKYFINIEALPRDQKSCTYLTEPDDIGGADTAIYQQRLVLKLKRSL</sequence>
<protein>
    <submittedName>
        <fullName evidence="1">4057_t:CDS:1</fullName>
    </submittedName>
</protein>
<proteinExistence type="predicted"/>
<reference evidence="1" key="1">
    <citation type="submission" date="2021-06" db="EMBL/GenBank/DDBJ databases">
        <authorList>
            <person name="Kallberg Y."/>
            <person name="Tangrot J."/>
            <person name="Rosling A."/>
        </authorList>
    </citation>
    <scope>NUCLEOTIDE SEQUENCE</scope>
    <source>
        <strain evidence="1">FL130A</strain>
    </source>
</reference>
<evidence type="ECO:0000313" key="2">
    <source>
        <dbReference type="Proteomes" id="UP000789508"/>
    </source>
</evidence>